<dbReference type="InterPro" id="IPR039204">
    <property type="entry name" value="MRS2-like"/>
</dbReference>
<keyword evidence="9 12" id="KW-0472">Membrane</keyword>
<evidence type="ECO:0000256" key="4">
    <source>
        <dbReference type="ARBA" id="ARBA00022692"/>
    </source>
</evidence>
<dbReference type="PANTHER" id="PTHR13890:SF0">
    <property type="entry name" value="MAGNESIUM TRANSPORTER MRS2 HOMOLOG, MITOCHONDRIAL"/>
    <property type="match status" value="1"/>
</dbReference>
<keyword evidence="3 12" id="KW-0813">Transport</keyword>
<dbReference type="EMBL" id="BTGC01000008">
    <property type="protein sequence ID" value="GMM51510.1"/>
    <property type="molecule type" value="Genomic_DNA"/>
</dbReference>
<dbReference type="Gene3D" id="1.20.58.340">
    <property type="entry name" value="Magnesium transport protein CorA, transmembrane region"/>
    <property type="match status" value="1"/>
</dbReference>
<dbReference type="PANTHER" id="PTHR13890">
    <property type="entry name" value="RNA SPLICING PROTEIN MRS2, MITOCHONDRIAL"/>
    <property type="match status" value="1"/>
</dbReference>
<evidence type="ECO:0000256" key="6">
    <source>
        <dbReference type="ARBA" id="ARBA00022946"/>
    </source>
</evidence>
<comment type="subcellular location">
    <subcellularLocation>
        <location evidence="1 12">Mitochondrion inner membrane</location>
        <topology evidence="1 12">Multi-pass membrane protein</topology>
    </subcellularLocation>
</comment>
<evidence type="ECO:0000313" key="13">
    <source>
        <dbReference type="EMBL" id="GMM51510.1"/>
    </source>
</evidence>
<organism evidence="13 14">
    <name type="scientific">Starmerella bacillaris</name>
    <name type="common">Yeast</name>
    <name type="synonym">Candida zemplinina</name>
    <dbReference type="NCBI Taxonomy" id="1247836"/>
    <lineage>
        <taxon>Eukaryota</taxon>
        <taxon>Fungi</taxon>
        <taxon>Dikarya</taxon>
        <taxon>Ascomycota</taxon>
        <taxon>Saccharomycotina</taxon>
        <taxon>Dipodascomycetes</taxon>
        <taxon>Dipodascales</taxon>
        <taxon>Trichomonascaceae</taxon>
        <taxon>Starmerella</taxon>
    </lineage>
</organism>
<dbReference type="CDD" id="cd12823">
    <property type="entry name" value="Mrs2_Mfm1p-like"/>
    <property type="match status" value="1"/>
</dbReference>
<comment type="caution">
    <text evidence="12">Lacks conserved residue(s) required for the propagation of feature annotation.</text>
</comment>
<evidence type="ECO:0000256" key="2">
    <source>
        <dbReference type="ARBA" id="ARBA00009765"/>
    </source>
</evidence>
<sequence length="403" mass="46066">MFARRGLSMRCAIAFRTLQSRSFSVNPALTILKKSNAFPLQFRRFKTTQPPLDTDFEVNMILSKALNRTVSNSISCTIVDDKGRITASHQRFRKTDLVSKFNLLPRDLRKIEASSHNLVPAILVRDTAIVINLLFVRAILTKDCVLVTDAPHSDSEMIKLQSLFIYDLQHKLRQPQATTNLTYEQRALEAILVSVISALESEFKLQEQLVNAVLKELEKSLDKQRLQHLLVQSKSLAAFLQKVTLIKNELEELIDNDEDLQGLTFDRQRYNHHHYDHRHYKNNSIDSGNVEVMLESYYTQCDEIVQGATNLETTIRSTEEYINILLDSNRNSLMLLEVRFQIGMLGLSCGSALAALYGMNLKNYIEESNFGFPAVCLGVFTFSITAITLCLRRLRKMTKSKRI</sequence>
<dbReference type="AlphaFoldDB" id="A0AAV5RJH9"/>
<keyword evidence="7 12" id="KW-1133">Transmembrane helix</keyword>
<gene>
    <name evidence="13" type="ORF">DASB73_024730</name>
</gene>
<keyword evidence="12" id="KW-0496">Mitochondrion</keyword>
<dbReference type="GO" id="GO:0005743">
    <property type="term" value="C:mitochondrial inner membrane"/>
    <property type="evidence" value="ECO:0007669"/>
    <property type="project" value="UniProtKB-SubCell"/>
</dbReference>
<evidence type="ECO:0000256" key="10">
    <source>
        <dbReference type="ARBA" id="ARBA00037564"/>
    </source>
</evidence>
<comment type="subunit">
    <text evidence="11">Forms homooligomers. Interacts with MRS2.</text>
</comment>
<reference evidence="13 14" key="1">
    <citation type="journal article" date="2023" name="Elife">
        <title>Identification of key yeast species and microbe-microbe interactions impacting larval growth of Drosophila in the wild.</title>
        <authorList>
            <person name="Mure A."/>
            <person name="Sugiura Y."/>
            <person name="Maeda R."/>
            <person name="Honda K."/>
            <person name="Sakurai N."/>
            <person name="Takahashi Y."/>
            <person name="Watada M."/>
            <person name="Katoh T."/>
            <person name="Gotoh A."/>
            <person name="Gotoh Y."/>
            <person name="Taniguchi I."/>
            <person name="Nakamura K."/>
            <person name="Hayashi T."/>
            <person name="Katayama T."/>
            <person name="Uemura T."/>
            <person name="Hattori Y."/>
        </authorList>
    </citation>
    <scope>NUCLEOTIDE SEQUENCE [LARGE SCALE GENOMIC DNA]</scope>
    <source>
        <strain evidence="13 14">SB-73</strain>
    </source>
</reference>
<protein>
    <recommendedName>
        <fullName evidence="12">Magnesium transporter</fullName>
    </recommendedName>
</protein>
<keyword evidence="5 12" id="KW-0460">Magnesium</keyword>
<feature type="transmembrane region" description="Helical" evidence="12">
    <location>
        <begin position="370"/>
        <end position="391"/>
    </location>
</feature>
<evidence type="ECO:0000256" key="7">
    <source>
        <dbReference type="ARBA" id="ARBA00022989"/>
    </source>
</evidence>
<evidence type="ECO:0000256" key="11">
    <source>
        <dbReference type="ARBA" id="ARBA00038721"/>
    </source>
</evidence>
<dbReference type="GO" id="GO:0045016">
    <property type="term" value="P:mitochondrial magnesium ion transmembrane transport"/>
    <property type="evidence" value="ECO:0007669"/>
    <property type="project" value="TreeGrafter"/>
</dbReference>
<name>A0AAV5RJH9_STABA</name>
<keyword evidence="4 12" id="KW-0812">Transmembrane</keyword>
<evidence type="ECO:0000313" key="14">
    <source>
        <dbReference type="Proteomes" id="UP001362899"/>
    </source>
</evidence>
<accession>A0AAV5RJH9</accession>
<evidence type="ECO:0000256" key="1">
    <source>
        <dbReference type="ARBA" id="ARBA00004448"/>
    </source>
</evidence>
<evidence type="ECO:0000256" key="9">
    <source>
        <dbReference type="ARBA" id="ARBA00023136"/>
    </source>
</evidence>
<evidence type="ECO:0000256" key="3">
    <source>
        <dbReference type="ARBA" id="ARBA00022448"/>
    </source>
</evidence>
<keyword evidence="8 12" id="KW-0406">Ion transport</keyword>
<proteinExistence type="inferred from homology"/>
<evidence type="ECO:0000256" key="8">
    <source>
        <dbReference type="ARBA" id="ARBA00023065"/>
    </source>
</evidence>
<evidence type="ECO:0000256" key="12">
    <source>
        <dbReference type="RuleBase" id="RU366042"/>
    </source>
</evidence>
<dbReference type="Gene3D" id="2.40.128.330">
    <property type="match status" value="1"/>
</dbReference>
<evidence type="ECO:0000256" key="5">
    <source>
        <dbReference type="ARBA" id="ARBA00022842"/>
    </source>
</evidence>
<dbReference type="Proteomes" id="UP001362899">
    <property type="component" value="Unassembled WGS sequence"/>
</dbReference>
<keyword evidence="12" id="KW-0999">Mitochondrion inner membrane</keyword>
<comment type="caution">
    <text evidence="13">The sequence shown here is derived from an EMBL/GenBank/DDBJ whole genome shotgun (WGS) entry which is preliminary data.</text>
</comment>
<dbReference type="Pfam" id="PF22099">
    <property type="entry name" value="MRS2-like"/>
    <property type="match status" value="1"/>
</dbReference>
<keyword evidence="6" id="KW-0809">Transit peptide</keyword>
<comment type="function">
    <text evidence="10">Mitochondrial inner membrane magnesium transporter required for mitochondrial magnesium homeostasis. Modulates the conductance of the MRS2 channel. Involved in the splicing of mRNA group II introns in mitochondria by affecting mitochondrial magnesium concentrations, which are critical for group II intron splicing.</text>
</comment>
<keyword evidence="14" id="KW-1185">Reference proteome</keyword>
<dbReference type="GO" id="GO:0015095">
    <property type="term" value="F:magnesium ion transmembrane transporter activity"/>
    <property type="evidence" value="ECO:0007669"/>
    <property type="project" value="TreeGrafter"/>
</dbReference>
<comment type="similarity">
    <text evidence="2 12">Belongs to the CorA metal ion transporter (MIT) (TC 1.A.35) family.</text>
</comment>